<dbReference type="RefSeq" id="WP_064123164.1">
    <property type="nucleotide sequence ID" value="NZ_CP015243.1"/>
</dbReference>
<dbReference type="SUPFAM" id="SSF46689">
    <property type="entry name" value="Homeodomain-like"/>
    <property type="match status" value="2"/>
</dbReference>
<dbReference type="Gene3D" id="1.10.10.60">
    <property type="entry name" value="Homeodomain-like"/>
    <property type="match status" value="1"/>
</dbReference>
<dbReference type="SMART" id="SM00342">
    <property type="entry name" value="HTH_ARAC"/>
    <property type="match status" value="1"/>
</dbReference>
<dbReference type="PANTHER" id="PTHR43130">
    <property type="entry name" value="ARAC-FAMILY TRANSCRIPTIONAL REGULATOR"/>
    <property type="match status" value="1"/>
</dbReference>
<evidence type="ECO:0000313" key="5">
    <source>
        <dbReference type="EMBL" id="ANF58267.1"/>
    </source>
</evidence>
<evidence type="ECO:0000259" key="4">
    <source>
        <dbReference type="PROSITE" id="PS01124"/>
    </source>
</evidence>
<dbReference type="InterPro" id="IPR029062">
    <property type="entry name" value="Class_I_gatase-like"/>
</dbReference>
<keyword evidence="1" id="KW-0805">Transcription regulation</keyword>
<evidence type="ECO:0000313" key="6">
    <source>
        <dbReference type="Proteomes" id="UP000077875"/>
    </source>
</evidence>
<proteinExistence type="predicted"/>
<dbReference type="STRING" id="376489.A5892_12965"/>
<dbReference type="Pfam" id="PF01965">
    <property type="entry name" value="DJ-1_PfpI"/>
    <property type="match status" value="1"/>
</dbReference>
<dbReference type="InterPro" id="IPR052158">
    <property type="entry name" value="INH-QAR"/>
</dbReference>
<dbReference type="EMBL" id="CP015243">
    <property type="protein sequence ID" value="ANF58267.1"/>
    <property type="molecule type" value="Genomic_DNA"/>
</dbReference>
<dbReference type="CDD" id="cd03136">
    <property type="entry name" value="GATase1_AraC_ArgR_like"/>
    <property type="match status" value="1"/>
</dbReference>
<dbReference type="PANTHER" id="PTHR43130:SF3">
    <property type="entry name" value="HTH-TYPE TRANSCRIPTIONAL REGULATOR RV1931C"/>
    <property type="match status" value="1"/>
</dbReference>
<dbReference type="GO" id="GO:0003700">
    <property type="term" value="F:DNA-binding transcription factor activity"/>
    <property type="evidence" value="ECO:0007669"/>
    <property type="project" value="InterPro"/>
</dbReference>
<dbReference type="SUPFAM" id="SSF52317">
    <property type="entry name" value="Class I glutamine amidotransferase-like"/>
    <property type="match status" value="1"/>
</dbReference>
<feature type="domain" description="HTH araC/xylS-type" evidence="4">
    <location>
        <begin position="219"/>
        <end position="317"/>
    </location>
</feature>
<keyword evidence="6" id="KW-1185">Reference proteome</keyword>
<evidence type="ECO:0000256" key="1">
    <source>
        <dbReference type="ARBA" id="ARBA00023015"/>
    </source>
</evidence>
<dbReference type="InterPro" id="IPR002818">
    <property type="entry name" value="DJ-1/PfpI"/>
</dbReference>
<dbReference type="Proteomes" id="UP000077875">
    <property type="component" value="Chromosome"/>
</dbReference>
<gene>
    <name evidence="5" type="ORF">A5892_12965</name>
</gene>
<dbReference type="PRINTS" id="PR00032">
    <property type="entry name" value="HTHARAC"/>
</dbReference>
<dbReference type="Gene3D" id="3.40.50.880">
    <property type="match status" value="1"/>
</dbReference>
<dbReference type="PROSITE" id="PS00041">
    <property type="entry name" value="HTH_ARAC_FAMILY_1"/>
    <property type="match status" value="1"/>
</dbReference>
<protein>
    <submittedName>
        <fullName evidence="5">AraC family transcriptional regulator</fullName>
    </submittedName>
</protein>
<evidence type="ECO:0000256" key="3">
    <source>
        <dbReference type="ARBA" id="ARBA00023163"/>
    </source>
</evidence>
<dbReference type="InterPro" id="IPR018060">
    <property type="entry name" value="HTH_AraC"/>
</dbReference>
<dbReference type="AlphaFoldDB" id="A0A172YGC9"/>
<keyword evidence="3" id="KW-0804">Transcription</keyword>
<organism evidence="5 6">
    <name type="scientific">Halotalea alkalilenta</name>
    <dbReference type="NCBI Taxonomy" id="376489"/>
    <lineage>
        <taxon>Bacteria</taxon>
        <taxon>Pseudomonadati</taxon>
        <taxon>Pseudomonadota</taxon>
        <taxon>Gammaproteobacteria</taxon>
        <taxon>Oceanospirillales</taxon>
        <taxon>Halomonadaceae</taxon>
        <taxon>Halotalea</taxon>
    </lineage>
</organism>
<name>A0A172YGC9_9GAMM</name>
<dbReference type="Pfam" id="PF12833">
    <property type="entry name" value="HTH_18"/>
    <property type="match status" value="1"/>
</dbReference>
<reference evidence="5 6" key="1">
    <citation type="submission" date="2016-04" db="EMBL/GenBank/DDBJ databases">
        <title>Complete Genome Sequence of Halotalea alkalilenta IHB B 13600.</title>
        <authorList>
            <person name="Swarnkar M.K."/>
            <person name="Sharma A."/>
            <person name="Kaushal K."/>
            <person name="Soni R."/>
            <person name="Rana S."/>
            <person name="Singh A.K."/>
            <person name="Gulati A."/>
        </authorList>
    </citation>
    <scope>NUCLEOTIDE SEQUENCE [LARGE SCALE GENOMIC DNA]</scope>
    <source>
        <strain evidence="5 6">IHB B 13600</strain>
    </source>
</reference>
<dbReference type="KEGG" id="haa:A5892_12965"/>
<dbReference type="PROSITE" id="PS01124">
    <property type="entry name" value="HTH_ARAC_FAMILY_2"/>
    <property type="match status" value="1"/>
</dbReference>
<sequence>MTVGLEFLLLPGFSMLGFTCAIEPFRVANRFRPGSYRWRLRSLDGAPVTASSGLSLNVEAGIGEIDATGPPSSGAILFIVSGFEPLDAYSPALKRLLHRWARSGAVLGGVDTGSFMLAEAGLLDGHQATLHWETIPAFEERYPRVQVSQALYQIDRQRITCAGGTSALDLMLALIATHQDHALALEVSEQFVLGRIRSRQDHQRTRTAMRYGITNPRLVSIVEELERCCDTPLDTADLARRHGISVRQLERLFKHQLAKTPTLFHLELRMQRARQLLREGGASVLEVAIACGFTSSSYFSRCYRACFGLPPSRDRRAAASDIDGGTRPR</sequence>
<accession>A0A172YGC9</accession>
<dbReference type="InterPro" id="IPR020449">
    <property type="entry name" value="Tscrpt_reg_AraC-type_HTH"/>
</dbReference>
<keyword evidence="2" id="KW-0238">DNA-binding</keyword>
<evidence type="ECO:0000256" key="2">
    <source>
        <dbReference type="ARBA" id="ARBA00023125"/>
    </source>
</evidence>
<dbReference type="InterPro" id="IPR018062">
    <property type="entry name" value="HTH_AraC-typ_CS"/>
</dbReference>
<dbReference type="InterPro" id="IPR009057">
    <property type="entry name" value="Homeodomain-like_sf"/>
</dbReference>
<dbReference type="GO" id="GO:0043565">
    <property type="term" value="F:sequence-specific DNA binding"/>
    <property type="evidence" value="ECO:0007669"/>
    <property type="project" value="InterPro"/>
</dbReference>